<evidence type="ECO:0000313" key="7">
    <source>
        <dbReference type="Proteomes" id="UP001215598"/>
    </source>
</evidence>
<keyword evidence="3" id="KW-0560">Oxidoreductase</keyword>
<comment type="similarity">
    <text evidence="1">Belongs to the MsrA Met sulfoxide reductase family.</text>
</comment>
<dbReference type="AlphaFoldDB" id="A0AAD7I7X9"/>
<dbReference type="InterPro" id="IPR036509">
    <property type="entry name" value="Met_Sox_Rdtase_MsrA_sf"/>
</dbReference>
<feature type="domain" description="Peptide methionine sulphoxide reductase MsrA" evidence="5">
    <location>
        <begin position="8"/>
        <end position="155"/>
    </location>
</feature>
<evidence type="ECO:0000313" key="6">
    <source>
        <dbReference type="EMBL" id="KAJ7737102.1"/>
    </source>
</evidence>
<dbReference type="GO" id="GO:0008113">
    <property type="term" value="F:peptide-methionine (S)-S-oxide reductase activity"/>
    <property type="evidence" value="ECO:0007669"/>
    <property type="project" value="UniProtKB-EC"/>
</dbReference>
<dbReference type="Gene3D" id="3.30.1060.10">
    <property type="entry name" value="Peptide methionine sulphoxide reductase MsrA"/>
    <property type="match status" value="1"/>
</dbReference>
<dbReference type="SUPFAM" id="SSF55068">
    <property type="entry name" value="Peptide methionine sulfoxide reductase"/>
    <property type="match status" value="1"/>
</dbReference>
<dbReference type="InterPro" id="IPR002569">
    <property type="entry name" value="Met_Sox_Rdtase_MsrA_dom"/>
</dbReference>
<dbReference type="PANTHER" id="PTHR43774">
    <property type="entry name" value="PEPTIDE METHIONINE SULFOXIDE REDUCTASE"/>
    <property type="match status" value="1"/>
</dbReference>
<dbReference type="NCBIfam" id="TIGR00401">
    <property type="entry name" value="msrA"/>
    <property type="match status" value="1"/>
</dbReference>
<dbReference type="Pfam" id="PF01625">
    <property type="entry name" value="PMSR"/>
    <property type="match status" value="1"/>
</dbReference>
<proteinExistence type="inferred from homology"/>
<evidence type="ECO:0000256" key="2">
    <source>
        <dbReference type="ARBA" id="ARBA00012502"/>
    </source>
</evidence>
<dbReference type="EC" id="1.8.4.11" evidence="2"/>
<evidence type="ECO:0000256" key="1">
    <source>
        <dbReference type="ARBA" id="ARBA00005591"/>
    </source>
</evidence>
<sequence>MSTGKSQALASRCFWGSEYMFLKQFSPEEGKGIVRSSVGFAATVSGGSDFAEAVRIEFLPELISYAGLVEFFYRSHDPTTLDAQGADIGSEYRSAIFTHSEEQLEIAKRVTAEIQAKHFTPKGKTIVTQIDALGKWQAAQENHQKYLFKHPQGYHCRTHVLHW</sequence>
<dbReference type="Proteomes" id="UP001215598">
    <property type="component" value="Unassembled WGS sequence"/>
</dbReference>
<comment type="caution">
    <text evidence="6">The sequence shown here is derived from an EMBL/GenBank/DDBJ whole genome shotgun (WGS) entry which is preliminary data.</text>
</comment>
<evidence type="ECO:0000259" key="5">
    <source>
        <dbReference type="Pfam" id="PF01625"/>
    </source>
</evidence>
<evidence type="ECO:0000256" key="3">
    <source>
        <dbReference type="ARBA" id="ARBA00023002"/>
    </source>
</evidence>
<reference evidence="6" key="1">
    <citation type="submission" date="2023-03" db="EMBL/GenBank/DDBJ databases">
        <title>Massive genome expansion in bonnet fungi (Mycena s.s.) driven by repeated elements and novel gene families across ecological guilds.</title>
        <authorList>
            <consortium name="Lawrence Berkeley National Laboratory"/>
            <person name="Harder C.B."/>
            <person name="Miyauchi S."/>
            <person name="Viragh M."/>
            <person name="Kuo A."/>
            <person name="Thoen E."/>
            <person name="Andreopoulos B."/>
            <person name="Lu D."/>
            <person name="Skrede I."/>
            <person name="Drula E."/>
            <person name="Henrissat B."/>
            <person name="Morin E."/>
            <person name="Kohler A."/>
            <person name="Barry K."/>
            <person name="LaButti K."/>
            <person name="Morin E."/>
            <person name="Salamov A."/>
            <person name="Lipzen A."/>
            <person name="Mereny Z."/>
            <person name="Hegedus B."/>
            <person name="Baldrian P."/>
            <person name="Stursova M."/>
            <person name="Weitz H."/>
            <person name="Taylor A."/>
            <person name="Grigoriev I.V."/>
            <person name="Nagy L.G."/>
            <person name="Martin F."/>
            <person name="Kauserud H."/>
        </authorList>
    </citation>
    <scope>NUCLEOTIDE SEQUENCE</scope>
    <source>
        <strain evidence="6">CBHHK182m</strain>
    </source>
</reference>
<gene>
    <name evidence="6" type="ORF">B0H16DRAFT_1664770</name>
</gene>
<protein>
    <recommendedName>
        <fullName evidence="2">peptide-methionine (S)-S-oxide reductase</fullName>
        <ecNumber evidence="2">1.8.4.11</ecNumber>
    </recommendedName>
    <alternativeName>
        <fullName evidence="4">Peptide-methionine (S)-S-oxide reductase</fullName>
    </alternativeName>
</protein>
<organism evidence="6 7">
    <name type="scientific">Mycena metata</name>
    <dbReference type="NCBI Taxonomy" id="1033252"/>
    <lineage>
        <taxon>Eukaryota</taxon>
        <taxon>Fungi</taxon>
        <taxon>Dikarya</taxon>
        <taxon>Basidiomycota</taxon>
        <taxon>Agaricomycotina</taxon>
        <taxon>Agaricomycetes</taxon>
        <taxon>Agaricomycetidae</taxon>
        <taxon>Agaricales</taxon>
        <taxon>Marasmiineae</taxon>
        <taxon>Mycenaceae</taxon>
        <taxon>Mycena</taxon>
    </lineage>
</organism>
<dbReference type="EMBL" id="JARKIB010000118">
    <property type="protein sequence ID" value="KAJ7737102.1"/>
    <property type="molecule type" value="Genomic_DNA"/>
</dbReference>
<dbReference type="PANTHER" id="PTHR43774:SF1">
    <property type="entry name" value="PEPTIDE METHIONINE SULFOXIDE REDUCTASE MSRA 2"/>
    <property type="match status" value="1"/>
</dbReference>
<evidence type="ECO:0000256" key="4">
    <source>
        <dbReference type="ARBA" id="ARBA00030643"/>
    </source>
</evidence>
<accession>A0AAD7I7X9</accession>
<keyword evidence="7" id="KW-1185">Reference proteome</keyword>
<name>A0AAD7I7X9_9AGAR</name>